<sequence length="179" mass="20340">MIVVGFGYVFFYPKKKNGRHYTKTSKNYPTSQKPIERKSHLDVVSYSDYSTSKLMNSGEFRLYSLIKRIVEPEYLVFPQVALGEVLSSNTGHQAINAKRVDLMIFNKSGHAVVAVEFNGRGKNGHFQGDYEDRDAIKRLALTKAGVYFLPVEKIEERELRFHLEKAGVLKSKSNQAAMS</sequence>
<gene>
    <name evidence="2" type="ORF">BCT54_19540</name>
</gene>
<name>A0A2N7JTX0_VIBSP</name>
<comment type="caution">
    <text evidence="2">The sequence shown here is derived from an EMBL/GenBank/DDBJ whole genome shotgun (WGS) entry which is preliminary data.</text>
</comment>
<evidence type="ECO:0000313" key="3">
    <source>
        <dbReference type="Proteomes" id="UP000235533"/>
    </source>
</evidence>
<feature type="domain" description="DUF2726" evidence="1">
    <location>
        <begin position="52"/>
        <end position="156"/>
    </location>
</feature>
<proteinExistence type="predicted"/>
<organism evidence="2 3">
    <name type="scientific">Vibrio splendidus</name>
    <dbReference type="NCBI Taxonomy" id="29497"/>
    <lineage>
        <taxon>Bacteria</taxon>
        <taxon>Pseudomonadati</taxon>
        <taxon>Pseudomonadota</taxon>
        <taxon>Gammaproteobacteria</taxon>
        <taxon>Vibrionales</taxon>
        <taxon>Vibrionaceae</taxon>
        <taxon>Vibrio</taxon>
    </lineage>
</organism>
<evidence type="ECO:0000313" key="2">
    <source>
        <dbReference type="EMBL" id="PMM62056.1"/>
    </source>
</evidence>
<dbReference type="AlphaFoldDB" id="A0A2N7JTX0"/>
<reference evidence="3" key="1">
    <citation type="submission" date="2016-07" db="EMBL/GenBank/DDBJ databases">
        <title>Nontailed viruses are major unrecognized killers of bacteria in the ocean.</title>
        <authorList>
            <person name="Kauffman K."/>
            <person name="Hussain F."/>
            <person name="Yang J."/>
            <person name="Arevalo P."/>
            <person name="Brown J."/>
            <person name="Cutler M."/>
            <person name="Kelly L."/>
            <person name="Polz M.F."/>
        </authorList>
    </citation>
    <scope>NUCLEOTIDE SEQUENCE [LARGE SCALE GENOMIC DNA]</scope>
    <source>
        <strain evidence="3">10N.261.48.B5</strain>
    </source>
</reference>
<dbReference type="Proteomes" id="UP000235533">
    <property type="component" value="Unassembled WGS sequence"/>
</dbReference>
<dbReference type="EMBL" id="MCZF01000044">
    <property type="protein sequence ID" value="PMM62056.1"/>
    <property type="molecule type" value="Genomic_DNA"/>
</dbReference>
<protein>
    <recommendedName>
        <fullName evidence="1">DUF2726 domain-containing protein</fullName>
    </recommendedName>
</protein>
<accession>A0A2N7JTX0</accession>
<evidence type="ECO:0000259" key="1">
    <source>
        <dbReference type="Pfam" id="PF10881"/>
    </source>
</evidence>
<dbReference type="InterPro" id="IPR024402">
    <property type="entry name" value="DUF2726"/>
</dbReference>
<dbReference type="Pfam" id="PF10881">
    <property type="entry name" value="DUF2726"/>
    <property type="match status" value="1"/>
</dbReference>